<proteinExistence type="predicted"/>
<dbReference type="SUPFAM" id="SSF50475">
    <property type="entry name" value="FMN-binding split barrel"/>
    <property type="match status" value="1"/>
</dbReference>
<dbReference type="GeneID" id="97242864"/>
<name>A0A162K9H2_9PROT</name>
<dbReference type="Pfam" id="PF01243">
    <property type="entry name" value="PNPOx_N"/>
    <property type="match status" value="1"/>
</dbReference>
<dbReference type="InterPro" id="IPR024029">
    <property type="entry name" value="Pyridox_Oxase_FMN-dep"/>
</dbReference>
<dbReference type="Proteomes" id="UP000075787">
    <property type="component" value="Unassembled WGS sequence"/>
</dbReference>
<dbReference type="RefSeq" id="WP_062767589.1">
    <property type="nucleotide sequence ID" value="NZ_CP121045.1"/>
</dbReference>
<dbReference type="PANTHER" id="PTHR42815:SF2">
    <property type="entry name" value="FAD-BINDING, PUTATIVE (AFU_ORTHOLOGUE AFUA_6G07600)-RELATED"/>
    <property type="match status" value="1"/>
</dbReference>
<reference evidence="2 3" key="1">
    <citation type="submission" date="2015-12" db="EMBL/GenBank/DDBJ databases">
        <title>Genome sequence of Tistrella mobilis MCCC 1A02139.</title>
        <authorList>
            <person name="Lu L."/>
            <person name="Lai Q."/>
            <person name="Shao Z."/>
            <person name="Qian P."/>
        </authorList>
    </citation>
    <scope>NUCLEOTIDE SEQUENCE [LARGE SCALE GENOMIC DNA]</scope>
    <source>
        <strain evidence="2 3">MCCC 1A02139</strain>
    </source>
</reference>
<dbReference type="InterPro" id="IPR011576">
    <property type="entry name" value="Pyridox_Oxase_N"/>
</dbReference>
<gene>
    <name evidence="2" type="ORF">AUP44_11705</name>
</gene>
<feature type="domain" description="Pyridoxamine 5'-phosphate oxidase N-terminal" evidence="1">
    <location>
        <begin position="32"/>
        <end position="148"/>
    </location>
</feature>
<evidence type="ECO:0000313" key="3">
    <source>
        <dbReference type="Proteomes" id="UP000075787"/>
    </source>
</evidence>
<dbReference type="NCBIfam" id="TIGR04025">
    <property type="entry name" value="PPOX_FMN_DR2398"/>
    <property type="match status" value="1"/>
</dbReference>
<accession>A0A162K9H2</accession>
<dbReference type="InterPro" id="IPR012349">
    <property type="entry name" value="Split_barrel_FMN-bd"/>
</dbReference>
<evidence type="ECO:0000313" key="2">
    <source>
        <dbReference type="EMBL" id="KYO50748.1"/>
    </source>
</evidence>
<comment type="caution">
    <text evidence="2">The sequence shown here is derived from an EMBL/GenBank/DDBJ whole genome shotgun (WGS) entry which is preliminary data.</text>
</comment>
<dbReference type="Gene3D" id="2.30.110.10">
    <property type="entry name" value="Electron Transport, Fmn-binding Protein, Chain A"/>
    <property type="match status" value="1"/>
</dbReference>
<dbReference type="AlphaFoldDB" id="A0A162K9H2"/>
<dbReference type="PANTHER" id="PTHR42815">
    <property type="entry name" value="FAD-BINDING, PUTATIVE (AFU_ORTHOLOGUE AFUA_6G07600)-RELATED"/>
    <property type="match status" value="1"/>
</dbReference>
<organism evidence="2 3">
    <name type="scientific">Tistrella mobilis</name>
    <dbReference type="NCBI Taxonomy" id="171437"/>
    <lineage>
        <taxon>Bacteria</taxon>
        <taxon>Pseudomonadati</taxon>
        <taxon>Pseudomonadota</taxon>
        <taxon>Alphaproteobacteria</taxon>
        <taxon>Geminicoccales</taxon>
        <taxon>Geminicoccaceae</taxon>
        <taxon>Tistrella</taxon>
    </lineage>
</organism>
<protein>
    <submittedName>
        <fullName evidence="2">Pyridoxamine 5'-phosphate oxidase</fullName>
    </submittedName>
</protein>
<dbReference type="OrthoDB" id="9790331at2"/>
<dbReference type="EMBL" id="LPZR01000193">
    <property type="protein sequence ID" value="KYO50748.1"/>
    <property type="molecule type" value="Genomic_DNA"/>
</dbReference>
<evidence type="ECO:0000259" key="1">
    <source>
        <dbReference type="Pfam" id="PF01243"/>
    </source>
</evidence>
<sequence length="203" mass="22374">MSDITPTDLDQLYDPPSEAIQKGVMPHLIPFHQDYLARATFFCLASGRAQGLDASPRGGPEGFVKVIDPQHVAFADWPGNNRIETLRNLVEDDRLAMLFLFPGLEVFLRINGRGRISREATLLAQLTEGAKTPKTAIVVAIDEVLFHCGKAINRARLWQPDARIDRGTLPSVGRMKAAMTGGSDADAGRVDAEYERAVRNDLY</sequence>